<dbReference type="Proteomes" id="UP000266152">
    <property type="component" value="Unassembled WGS sequence"/>
</dbReference>
<accession>A0A395RV84</accession>
<reference evidence="2 3" key="1">
    <citation type="journal article" date="2018" name="PLoS Pathog.">
        <title>Evolution of structural diversity of trichothecenes, a family of toxins produced by plant pathogenic and entomopathogenic fungi.</title>
        <authorList>
            <person name="Proctor R.H."/>
            <person name="McCormick S.P."/>
            <person name="Kim H.S."/>
            <person name="Cardoza R.E."/>
            <person name="Stanley A.M."/>
            <person name="Lindo L."/>
            <person name="Kelly A."/>
            <person name="Brown D.W."/>
            <person name="Lee T."/>
            <person name="Vaughan M.M."/>
            <person name="Alexander N.J."/>
            <person name="Busman M."/>
            <person name="Gutierrez S."/>
        </authorList>
    </citation>
    <scope>NUCLEOTIDE SEQUENCE [LARGE SCALE GENOMIC DNA]</scope>
    <source>
        <strain evidence="2 3">NRRL 3299</strain>
    </source>
</reference>
<name>A0A395RV84_FUSSP</name>
<gene>
    <name evidence="2" type="ORF">FSPOR_8358</name>
</gene>
<feature type="signal peptide" evidence="1">
    <location>
        <begin position="1"/>
        <end position="24"/>
    </location>
</feature>
<feature type="chain" id="PRO_5017309705" evidence="1">
    <location>
        <begin position="25"/>
        <end position="283"/>
    </location>
</feature>
<keyword evidence="1" id="KW-0732">Signal</keyword>
<organism evidence="2 3">
    <name type="scientific">Fusarium sporotrichioides</name>
    <dbReference type="NCBI Taxonomy" id="5514"/>
    <lineage>
        <taxon>Eukaryota</taxon>
        <taxon>Fungi</taxon>
        <taxon>Dikarya</taxon>
        <taxon>Ascomycota</taxon>
        <taxon>Pezizomycotina</taxon>
        <taxon>Sordariomycetes</taxon>
        <taxon>Hypocreomycetidae</taxon>
        <taxon>Hypocreales</taxon>
        <taxon>Nectriaceae</taxon>
        <taxon>Fusarium</taxon>
    </lineage>
</organism>
<dbReference type="EMBL" id="PXOF01000125">
    <property type="protein sequence ID" value="RGP63752.1"/>
    <property type="molecule type" value="Genomic_DNA"/>
</dbReference>
<dbReference type="AlphaFoldDB" id="A0A395RV84"/>
<evidence type="ECO:0000313" key="3">
    <source>
        <dbReference type="Proteomes" id="UP000266152"/>
    </source>
</evidence>
<protein>
    <submittedName>
        <fullName evidence="2">Uncharacterized protein</fullName>
    </submittedName>
</protein>
<evidence type="ECO:0000256" key="1">
    <source>
        <dbReference type="SAM" id="SignalP"/>
    </source>
</evidence>
<keyword evidence="3" id="KW-1185">Reference proteome</keyword>
<sequence length="283" mass="31955">MSLLSIFRASALLFLSIFAFTLNAANLDVKYPAKGPLKVRLDYGLATQSTSPRDSDHRWVYSSYLEFKEPVSSISDGQLRMMAQLAHREMEADMLQYNRQNDKRVPILPSVMTIVAFDNKIILSSSQKGRNGFINEWPDSPVRLALDRCSALWRDRVIANPNTHQNPDSYHTNQAKCGEVNAFHQYYMTNDKPISDLTPKARVTTVKKRANGYAIIPACGTEENGEDSKTFWGCNLLVSDQDVAYIGNEQQARGYGLHKIAGGVERIGQIQMCSRNRIIWDDE</sequence>
<proteinExistence type="predicted"/>
<comment type="caution">
    <text evidence="2">The sequence shown here is derived from an EMBL/GenBank/DDBJ whole genome shotgun (WGS) entry which is preliminary data.</text>
</comment>
<evidence type="ECO:0000313" key="2">
    <source>
        <dbReference type="EMBL" id="RGP63752.1"/>
    </source>
</evidence>